<dbReference type="InterPro" id="IPR052455">
    <property type="entry name" value="Tricalbin_domain"/>
</dbReference>
<comment type="subcellular location">
    <subcellularLocation>
        <location evidence="1">Membrane</location>
    </subcellularLocation>
</comment>
<dbReference type="CDD" id="cd00030">
    <property type="entry name" value="C2"/>
    <property type="match status" value="2"/>
</dbReference>
<dbReference type="EMBL" id="JAWJWE010000003">
    <property type="protein sequence ID" value="KAK6639495.1"/>
    <property type="molecule type" value="Genomic_DNA"/>
</dbReference>
<evidence type="ECO:0000313" key="10">
    <source>
        <dbReference type="EMBL" id="KAK6639495.1"/>
    </source>
</evidence>
<dbReference type="GO" id="GO:0016020">
    <property type="term" value="C:membrane"/>
    <property type="evidence" value="ECO:0007669"/>
    <property type="project" value="UniProtKB-SubCell"/>
</dbReference>
<dbReference type="InterPro" id="IPR031468">
    <property type="entry name" value="SMP_LBD"/>
</dbReference>
<protein>
    <submittedName>
        <fullName evidence="10">Uncharacterized protein</fullName>
    </submittedName>
</protein>
<dbReference type="Pfam" id="PF00168">
    <property type="entry name" value="C2"/>
    <property type="match status" value="2"/>
</dbReference>
<dbReference type="Proteomes" id="UP001372834">
    <property type="component" value="Unassembled WGS sequence"/>
</dbReference>
<dbReference type="PROSITE" id="PS50004">
    <property type="entry name" value="C2"/>
    <property type="match status" value="2"/>
</dbReference>
<dbReference type="SMART" id="SM00239">
    <property type="entry name" value="C2"/>
    <property type="match status" value="3"/>
</dbReference>
<evidence type="ECO:0000256" key="2">
    <source>
        <dbReference type="ARBA" id="ARBA00022448"/>
    </source>
</evidence>
<proteinExistence type="predicted"/>
<feature type="compositionally biased region" description="Polar residues" evidence="6">
    <location>
        <begin position="851"/>
        <end position="879"/>
    </location>
</feature>
<comment type="caution">
    <text evidence="10">The sequence shown here is derived from an EMBL/GenBank/DDBJ whole genome shotgun (WGS) entry which is preliminary data.</text>
</comment>
<feature type="transmembrane region" description="Helical" evidence="7">
    <location>
        <begin position="46"/>
        <end position="68"/>
    </location>
</feature>
<dbReference type="GO" id="GO:0006869">
    <property type="term" value="P:lipid transport"/>
    <property type="evidence" value="ECO:0007669"/>
    <property type="project" value="UniProtKB-KW"/>
</dbReference>
<keyword evidence="2" id="KW-0813">Transport</keyword>
<feature type="domain" description="C2" evidence="8">
    <location>
        <begin position="618"/>
        <end position="736"/>
    </location>
</feature>
<dbReference type="PANTHER" id="PTHR46980:SF2">
    <property type="entry name" value="TRICALBIN-1-RELATED"/>
    <property type="match status" value="1"/>
</dbReference>
<evidence type="ECO:0000259" key="9">
    <source>
        <dbReference type="PROSITE" id="PS51847"/>
    </source>
</evidence>
<evidence type="ECO:0000256" key="1">
    <source>
        <dbReference type="ARBA" id="ARBA00004370"/>
    </source>
</evidence>
<keyword evidence="4" id="KW-0446">Lipid-binding</keyword>
<keyword evidence="3" id="KW-0445">Lipid transport</keyword>
<dbReference type="PROSITE" id="PS51847">
    <property type="entry name" value="SMP"/>
    <property type="match status" value="1"/>
</dbReference>
<feature type="domain" description="SMP-LTD" evidence="9">
    <location>
        <begin position="87"/>
        <end position="293"/>
    </location>
</feature>
<dbReference type="InterPro" id="IPR035892">
    <property type="entry name" value="C2_domain_sf"/>
</dbReference>
<dbReference type="SUPFAM" id="SSF49562">
    <property type="entry name" value="C2 domain (Calcium/lipid-binding domain, CaLB)"/>
    <property type="match status" value="3"/>
</dbReference>
<evidence type="ECO:0000256" key="3">
    <source>
        <dbReference type="ARBA" id="ARBA00023055"/>
    </source>
</evidence>
<keyword evidence="7" id="KW-0812">Transmembrane</keyword>
<organism evidence="10 11">
    <name type="scientific">Polyplax serrata</name>
    <name type="common">Common mouse louse</name>
    <dbReference type="NCBI Taxonomy" id="468196"/>
    <lineage>
        <taxon>Eukaryota</taxon>
        <taxon>Metazoa</taxon>
        <taxon>Ecdysozoa</taxon>
        <taxon>Arthropoda</taxon>
        <taxon>Hexapoda</taxon>
        <taxon>Insecta</taxon>
        <taxon>Pterygota</taxon>
        <taxon>Neoptera</taxon>
        <taxon>Paraneoptera</taxon>
        <taxon>Psocodea</taxon>
        <taxon>Troctomorpha</taxon>
        <taxon>Phthiraptera</taxon>
        <taxon>Anoplura</taxon>
        <taxon>Polyplacidae</taxon>
        <taxon>Polyplax</taxon>
    </lineage>
</organism>
<feature type="region of interest" description="Disordered" evidence="6">
    <location>
        <begin position="848"/>
        <end position="887"/>
    </location>
</feature>
<dbReference type="Gene3D" id="2.60.40.150">
    <property type="entry name" value="C2 domain"/>
    <property type="match status" value="2"/>
</dbReference>
<accession>A0AAN8S5Q9</accession>
<name>A0AAN8S5Q9_POLSC</name>
<dbReference type="InterPro" id="IPR000008">
    <property type="entry name" value="C2_dom"/>
</dbReference>
<dbReference type="AlphaFoldDB" id="A0AAN8S5Q9"/>
<evidence type="ECO:0000256" key="6">
    <source>
        <dbReference type="SAM" id="MobiDB-lite"/>
    </source>
</evidence>
<feature type="transmembrane region" description="Helical" evidence="7">
    <location>
        <begin position="21"/>
        <end position="40"/>
    </location>
</feature>
<feature type="domain" description="C2" evidence="8">
    <location>
        <begin position="431"/>
        <end position="550"/>
    </location>
</feature>
<evidence type="ECO:0000256" key="4">
    <source>
        <dbReference type="ARBA" id="ARBA00023121"/>
    </source>
</evidence>
<keyword evidence="7" id="KW-1133">Transmembrane helix</keyword>
<evidence type="ECO:0000256" key="7">
    <source>
        <dbReference type="SAM" id="Phobius"/>
    </source>
</evidence>
<evidence type="ECO:0000259" key="8">
    <source>
        <dbReference type="PROSITE" id="PS50004"/>
    </source>
</evidence>
<keyword evidence="5 7" id="KW-0472">Membrane</keyword>
<evidence type="ECO:0000313" key="11">
    <source>
        <dbReference type="Proteomes" id="UP001372834"/>
    </source>
</evidence>
<dbReference type="Pfam" id="PF25669">
    <property type="entry name" value="SMP_MUG190-like"/>
    <property type="match status" value="1"/>
</dbReference>
<evidence type="ECO:0000256" key="5">
    <source>
        <dbReference type="ARBA" id="ARBA00023136"/>
    </source>
</evidence>
<dbReference type="PANTHER" id="PTHR46980">
    <property type="entry name" value="TRICALBIN-1-RELATED"/>
    <property type="match status" value="1"/>
</dbReference>
<dbReference type="GO" id="GO:0008289">
    <property type="term" value="F:lipid binding"/>
    <property type="evidence" value="ECO:0007669"/>
    <property type="project" value="UniProtKB-KW"/>
</dbReference>
<dbReference type="CDD" id="cd21669">
    <property type="entry name" value="SMP_SF"/>
    <property type="match status" value="1"/>
</dbReference>
<feature type="region of interest" description="Disordered" evidence="6">
    <location>
        <begin position="1009"/>
        <end position="1029"/>
    </location>
</feature>
<reference evidence="10 11" key="1">
    <citation type="submission" date="2023-10" db="EMBL/GenBank/DDBJ databases">
        <title>Genomes of two closely related lineages of the louse Polyplax serrata with different host specificities.</title>
        <authorList>
            <person name="Martinu J."/>
            <person name="Tarabai H."/>
            <person name="Stefka J."/>
            <person name="Hypsa V."/>
        </authorList>
    </citation>
    <scope>NUCLEOTIDE SEQUENCE [LARGE SCALE GENOMIC DNA]</scope>
    <source>
        <strain evidence="10">HR10_N</strain>
    </source>
</reference>
<feature type="compositionally biased region" description="Polar residues" evidence="6">
    <location>
        <begin position="1009"/>
        <end position="1025"/>
    </location>
</feature>
<sequence length="1130" mass="127214">MSVLDEDFYDSISQKYQRNENLRWLLIIVNVTIFCGWIIGACGLSVAWLVLLIAVTIAIWFSNLIHAVESAKNDEIMRVRRRKALCKDETAEWLNFLFNRWWVLSSNSIFQLLRERFEPLLNDAKPAFVESVELHQFTFGDQTPCVKSVKTYDVVDGKRTPYSGRNSCFARGSQYQIALMMDLYLNSEEFRLVLRTRLFGKGVGMHLDVAMEKLNVCGKLEVLLTVDMEASFPHVTEVSVMFIEKPEVWFSIRMLKALQMMEVPVLKTWIHSVFMDALETALVDPGRLHINVSGNKMNPGVNNWVASAQGVLSISVSTSQLGPGNGDSNWIVFKMGNQYYKSTPLSQNWNDTPSFLVESLQTDKLVIKIKSKRLVSTVTIAQYEMFLNDYNLDNAHSVETLLQKKSTKGSNIPTIKVRLEYTPLPPVSLDQPQLLNLNASYQDINTGVITVFIHSAQGLIYSDPSRSNSYCMLFNDRRKVLTTHCIYNSTSPQWQSRCQFMVNDYTHTSLSFVVCCSWNPKKMSNDEMLGVAVFSFAEGESWVQNRTLPMCGSAYCTPTINISIVFQPVCGMNSGYRERSSSPSTDLDSKSDNSNGKTKKSYSSLVQQAKHLLGRGEQDSPSGMSIGQILASGLGLMEISVMQARDLVPMDKNGFSDPYCELKVNGECKYKTTIKKKTLHPVWEENTIIGMPRPGETFDVFVWDHDIVGKNDFLGSTAFTPDEIRQMSSLDLPKWFDLQGVRSGSIELKIRIISEELATDMGEKKPVRKNSTEMSPILRRPSMERSHIRLGIHVPPPTPPRTVSVPHHKNVTQTLVEQVNRNITNGMPKFICENSDTSSYSSLASLPRVTVTENSPSVTRTSSRASSHAPTDISVNETSPPQPPSRKYFDMEMSTFKSMKEKVSKSLRLRRFKSEVNVRHENKHLKRFKDRDNVDFLQREALGHAVSQPNIRNGKNQAIRPTELNISPMDRPDKYSGVEGKVIQAQGLHVAHVAQLYCRIKLIGAQTNEKGGKSGQNLNGKTLSKSHLLPAMPNPQFDLPFQISSPESVPRQAVLLFEIRSSGKEIVAVRKVSLQDLLGGTLPAEGRETHTWLALSNGATLEITIAHGRELKKQTKKLFRSWSVHRIGKI</sequence>
<gene>
    <name evidence="10" type="ORF">RUM43_007768</name>
</gene>
<feature type="region of interest" description="Disordered" evidence="6">
    <location>
        <begin position="577"/>
        <end position="601"/>
    </location>
</feature>